<dbReference type="InterPro" id="IPR036514">
    <property type="entry name" value="SGNH_hydro_sf"/>
</dbReference>
<dbReference type="PANTHER" id="PTHR43784:SF2">
    <property type="entry name" value="GDSL-LIKE LIPASE_ACYLHYDROLASE, PUTATIVE (AFU_ORTHOLOGUE AFUA_2G00820)-RELATED"/>
    <property type="match status" value="1"/>
</dbReference>
<evidence type="ECO:0000313" key="5">
    <source>
        <dbReference type="Proteomes" id="UP000184452"/>
    </source>
</evidence>
<keyword evidence="2" id="KW-0472">Membrane</keyword>
<protein>
    <submittedName>
        <fullName evidence="4">Lysophospholipase L1</fullName>
    </submittedName>
</protein>
<evidence type="ECO:0000259" key="3">
    <source>
        <dbReference type="Pfam" id="PF13472"/>
    </source>
</evidence>
<dbReference type="STRING" id="758803.SAMN05421803_102303"/>
<dbReference type="Pfam" id="PF13472">
    <property type="entry name" value="Lipase_GDSL_2"/>
    <property type="match status" value="1"/>
</dbReference>
<feature type="transmembrane region" description="Helical" evidence="2">
    <location>
        <begin position="26"/>
        <end position="46"/>
    </location>
</feature>
<evidence type="ECO:0000313" key="4">
    <source>
        <dbReference type="EMBL" id="SHI85606.1"/>
    </source>
</evidence>
<feature type="region of interest" description="Disordered" evidence="1">
    <location>
        <begin position="639"/>
        <end position="659"/>
    </location>
</feature>
<keyword evidence="5" id="KW-1185">Reference proteome</keyword>
<dbReference type="InterPro" id="IPR053140">
    <property type="entry name" value="GDSL_Rv0518-like"/>
</dbReference>
<dbReference type="RefSeq" id="WP_073376133.1">
    <property type="nucleotide sequence ID" value="NZ_FQZK01000002.1"/>
</dbReference>
<reference evidence="4 5" key="1">
    <citation type="submission" date="2016-11" db="EMBL/GenBank/DDBJ databases">
        <authorList>
            <person name="Jaros S."/>
            <person name="Januszkiewicz K."/>
            <person name="Wedrychowicz H."/>
        </authorList>
    </citation>
    <scope>NUCLEOTIDE SEQUENCE [LARGE SCALE GENOMIC DNA]</scope>
    <source>
        <strain evidence="4 5">CGMCC 4.5723</strain>
    </source>
</reference>
<dbReference type="PANTHER" id="PTHR43784">
    <property type="entry name" value="GDSL-LIKE LIPASE/ACYLHYDROLASE, PUTATIVE (AFU_ORTHOLOGUE AFUA_2G00820)-RELATED"/>
    <property type="match status" value="1"/>
</dbReference>
<keyword evidence="2" id="KW-1133">Transmembrane helix</keyword>
<proteinExistence type="predicted"/>
<dbReference type="EMBL" id="FQZK01000002">
    <property type="protein sequence ID" value="SHI85606.1"/>
    <property type="molecule type" value="Genomic_DNA"/>
</dbReference>
<feature type="domain" description="SGNH hydrolase-type esterase" evidence="3">
    <location>
        <begin position="428"/>
        <end position="625"/>
    </location>
</feature>
<sequence length="659" mass="68164">MVEERRGRRRARPGTRRRDPDPRGRWWARAVSAVLVGVALVTVLHATTSRDVDARPTEPVPQEPAAPPGRPFDSLLDGTGISRDTSTAEVDLDGAGNSLSAQALAAAGWTPGREVTLLGTALEVPDYAPGRPDHLVADGQEVRLHGRHESLTFLVTATGAAGAPVAGTGRIVYTDGGTQPFTLTVPDWAGGPAGDAALVLPYANTADRRGPGSATGSVRLYARSVPADPGREVSHVVLPDAGAGSLHLFSLGTRPADHGWTGTWARATSAYMEVGPWQDQTLRLPVRSTAGGHRVRIRLDNTFAAGPVTVGAASVALRGTGAATRGSAVPLTFGGRSDVSIPAGGQVYSDPVDLLLPPQTDALVSLYLPDPVYAAPLHYAAGDTGFLGEPGGGDLTLDTTGAPFTGRLYQWPFLTGVEVMDAPGAIVAFGDSITDGARSTRDGHARWPDVLSARLHARADLPHPGVLNLGVAGNHVVSDAYPGEGVSVNASGVSLLHRAPRDVFGQHGASALVLFAGINDLRWGTPPEQVVAGLEDLAEQAGERGMRVFAATLGPCAGEVRCTAEVEAARQTVNAHLRSRAGDPSSPFDAVWDFDAVLRDPQHPARLLPAYDSGDHIHPGDAGLRALAESVDLDALMGRPRAGGAAEGGVSGDTPGGGG</sequence>
<feature type="compositionally biased region" description="Pro residues" evidence="1">
    <location>
        <begin position="58"/>
        <end position="70"/>
    </location>
</feature>
<accession>A0A1M6EJN7</accession>
<feature type="compositionally biased region" description="Gly residues" evidence="1">
    <location>
        <begin position="645"/>
        <end position="659"/>
    </location>
</feature>
<dbReference type="AlphaFoldDB" id="A0A1M6EJN7"/>
<dbReference type="InterPro" id="IPR013830">
    <property type="entry name" value="SGNH_hydro"/>
</dbReference>
<feature type="region of interest" description="Disordered" evidence="1">
    <location>
        <begin position="50"/>
        <end position="81"/>
    </location>
</feature>
<dbReference type="Proteomes" id="UP000184452">
    <property type="component" value="Unassembled WGS sequence"/>
</dbReference>
<evidence type="ECO:0000256" key="1">
    <source>
        <dbReference type="SAM" id="MobiDB-lite"/>
    </source>
</evidence>
<name>A0A1M6EJN7_9ACTN</name>
<evidence type="ECO:0000256" key="2">
    <source>
        <dbReference type="SAM" id="Phobius"/>
    </source>
</evidence>
<dbReference type="SUPFAM" id="SSF52266">
    <property type="entry name" value="SGNH hydrolase"/>
    <property type="match status" value="1"/>
</dbReference>
<feature type="region of interest" description="Disordered" evidence="1">
    <location>
        <begin position="1"/>
        <end position="23"/>
    </location>
</feature>
<organism evidence="4 5">
    <name type="scientific">Nocardiopsis flavescens</name>
    <dbReference type="NCBI Taxonomy" id="758803"/>
    <lineage>
        <taxon>Bacteria</taxon>
        <taxon>Bacillati</taxon>
        <taxon>Actinomycetota</taxon>
        <taxon>Actinomycetes</taxon>
        <taxon>Streptosporangiales</taxon>
        <taxon>Nocardiopsidaceae</taxon>
        <taxon>Nocardiopsis</taxon>
    </lineage>
</organism>
<dbReference type="Gene3D" id="3.40.50.1110">
    <property type="entry name" value="SGNH hydrolase"/>
    <property type="match status" value="1"/>
</dbReference>
<keyword evidence="2" id="KW-0812">Transmembrane</keyword>
<gene>
    <name evidence="4" type="ORF">SAMN05421803_102303</name>
</gene>